<evidence type="ECO:0000256" key="3">
    <source>
        <dbReference type="ARBA" id="ARBA00023237"/>
    </source>
</evidence>
<dbReference type="AlphaFoldDB" id="A0A484ZA70"/>
<keyword evidence="2" id="KW-0472">Membrane</keyword>
<dbReference type="Gene3D" id="2.40.170.20">
    <property type="entry name" value="TonB-dependent receptor, beta-barrel domain"/>
    <property type="match status" value="1"/>
</dbReference>
<dbReference type="Proteomes" id="UP000373449">
    <property type="component" value="Unassembled WGS sequence"/>
</dbReference>
<dbReference type="EMBL" id="CAADJA010000002">
    <property type="protein sequence ID" value="VFS45228.1"/>
    <property type="molecule type" value="Genomic_DNA"/>
</dbReference>
<dbReference type="InterPro" id="IPR036942">
    <property type="entry name" value="Beta-barrel_TonB_sf"/>
</dbReference>
<name>A0A484ZA70_9GAMM</name>
<keyword evidence="4" id="KW-0675">Receptor</keyword>
<accession>A0A484ZA70</accession>
<proteinExistence type="predicted"/>
<sequence length="79" mass="9036">MGTRFDNTVWTGQFTLFYIDFDNQDISNDVGWTSLGATKYRGAELAFTYDLSDLYSQLDGAQRIYQLFTVETAFTGLRP</sequence>
<keyword evidence="3" id="KW-0998">Cell outer membrane</keyword>
<reference evidence="4 5" key="1">
    <citation type="submission" date="2019-03" db="EMBL/GenBank/DDBJ databases">
        <authorList>
            <consortium name="Pathogen Informatics"/>
        </authorList>
    </citation>
    <scope>NUCLEOTIDE SEQUENCE [LARGE SCALE GENOMIC DNA]</scope>
    <source>
        <strain evidence="4 5">NCTC12282</strain>
    </source>
</reference>
<evidence type="ECO:0000313" key="4">
    <source>
        <dbReference type="EMBL" id="VFS45228.1"/>
    </source>
</evidence>
<dbReference type="GO" id="GO:0009279">
    <property type="term" value="C:cell outer membrane"/>
    <property type="evidence" value="ECO:0007669"/>
    <property type="project" value="UniProtKB-SubCell"/>
</dbReference>
<organism evidence="4 5">
    <name type="scientific">Budvicia aquatica</name>
    <dbReference type="NCBI Taxonomy" id="82979"/>
    <lineage>
        <taxon>Bacteria</taxon>
        <taxon>Pseudomonadati</taxon>
        <taxon>Pseudomonadota</taxon>
        <taxon>Gammaproteobacteria</taxon>
        <taxon>Enterobacterales</taxon>
        <taxon>Budviciaceae</taxon>
        <taxon>Budvicia</taxon>
    </lineage>
</organism>
<evidence type="ECO:0000313" key="5">
    <source>
        <dbReference type="Proteomes" id="UP000373449"/>
    </source>
</evidence>
<gene>
    <name evidence="4" type="ORF">NCTC12282_00100</name>
</gene>
<protein>
    <submittedName>
        <fullName evidence="4">Outer membrane receptor for Fe3+-dicitrate</fullName>
    </submittedName>
</protein>
<evidence type="ECO:0000256" key="1">
    <source>
        <dbReference type="ARBA" id="ARBA00004442"/>
    </source>
</evidence>
<evidence type="ECO:0000256" key="2">
    <source>
        <dbReference type="ARBA" id="ARBA00023136"/>
    </source>
</evidence>
<comment type="subcellular location">
    <subcellularLocation>
        <location evidence="1">Cell outer membrane</location>
    </subcellularLocation>
</comment>